<evidence type="ECO:0000259" key="1">
    <source>
        <dbReference type="Pfam" id="PF07678"/>
    </source>
</evidence>
<dbReference type="PANTHER" id="PTHR11412:SF139">
    <property type="entry name" value="C3 AND PZP-LIKE ALPHA-2-MACROGLOBULIN DOMAIN-CONTAINING PROTEIN 8"/>
    <property type="match status" value="1"/>
</dbReference>
<dbReference type="InterPro" id="IPR008930">
    <property type="entry name" value="Terpenoid_cyclase/PrenylTrfase"/>
</dbReference>
<comment type="caution">
    <text evidence="2">The sequence shown here is derived from an EMBL/GenBank/DDBJ whole genome shotgun (WGS) entry which is preliminary data.</text>
</comment>
<sequence>LTAFVLKSFAQSRGFIFIDPKELHAAKSWLITHQKEEGSFPAVGRILNKDLQ</sequence>
<dbReference type="EMBL" id="JAMKFB020000022">
    <property type="protein sequence ID" value="KAL0160207.1"/>
    <property type="molecule type" value="Genomic_DNA"/>
</dbReference>
<dbReference type="SUPFAM" id="SSF48239">
    <property type="entry name" value="Terpenoid cyclases/Protein prenyltransferases"/>
    <property type="match status" value="1"/>
</dbReference>
<dbReference type="InterPro" id="IPR011626">
    <property type="entry name" value="Alpha-macroglobulin_TED"/>
</dbReference>
<dbReference type="AlphaFoldDB" id="A0ABD0NEZ8"/>
<dbReference type="InterPro" id="IPR050473">
    <property type="entry name" value="A2M/Complement_sys"/>
</dbReference>
<keyword evidence="3" id="KW-1185">Reference proteome</keyword>
<dbReference type="PANTHER" id="PTHR11412">
    <property type="entry name" value="MACROGLOBULIN / COMPLEMENT"/>
    <property type="match status" value="1"/>
</dbReference>
<evidence type="ECO:0000313" key="2">
    <source>
        <dbReference type="EMBL" id="KAL0160207.1"/>
    </source>
</evidence>
<feature type="non-terminal residue" evidence="2">
    <location>
        <position position="1"/>
    </location>
</feature>
<proteinExistence type="predicted"/>
<dbReference type="Pfam" id="PF07678">
    <property type="entry name" value="TED_complement"/>
    <property type="match status" value="1"/>
</dbReference>
<dbReference type="Proteomes" id="UP001529510">
    <property type="component" value="Unassembled WGS sequence"/>
</dbReference>
<reference evidence="2 3" key="1">
    <citation type="submission" date="2024-05" db="EMBL/GenBank/DDBJ databases">
        <title>Genome sequencing and assembly of Indian major carp, Cirrhinus mrigala (Hamilton, 1822).</title>
        <authorList>
            <person name="Mohindra V."/>
            <person name="Chowdhury L.M."/>
            <person name="Lal K."/>
            <person name="Jena J.K."/>
        </authorList>
    </citation>
    <scope>NUCLEOTIDE SEQUENCE [LARGE SCALE GENOMIC DNA]</scope>
    <source>
        <strain evidence="2">CM1030</strain>
        <tissue evidence="2">Blood</tissue>
    </source>
</reference>
<organism evidence="2 3">
    <name type="scientific">Cirrhinus mrigala</name>
    <name type="common">Mrigala</name>
    <dbReference type="NCBI Taxonomy" id="683832"/>
    <lineage>
        <taxon>Eukaryota</taxon>
        <taxon>Metazoa</taxon>
        <taxon>Chordata</taxon>
        <taxon>Craniata</taxon>
        <taxon>Vertebrata</taxon>
        <taxon>Euteleostomi</taxon>
        <taxon>Actinopterygii</taxon>
        <taxon>Neopterygii</taxon>
        <taxon>Teleostei</taxon>
        <taxon>Ostariophysi</taxon>
        <taxon>Cypriniformes</taxon>
        <taxon>Cyprinidae</taxon>
        <taxon>Labeoninae</taxon>
        <taxon>Labeonini</taxon>
        <taxon>Cirrhinus</taxon>
    </lineage>
</organism>
<evidence type="ECO:0000313" key="3">
    <source>
        <dbReference type="Proteomes" id="UP001529510"/>
    </source>
</evidence>
<name>A0ABD0NEZ8_CIRMR</name>
<feature type="non-terminal residue" evidence="2">
    <location>
        <position position="52"/>
    </location>
</feature>
<dbReference type="Gene3D" id="1.50.10.20">
    <property type="match status" value="1"/>
</dbReference>
<protein>
    <recommendedName>
        <fullName evidence="1">Alpha-macroglobulin-like TED domain-containing protein</fullName>
    </recommendedName>
</protein>
<feature type="domain" description="Alpha-macroglobulin-like TED" evidence="1">
    <location>
        <begin position="1"/>
        <end position="52"/>
    </location>
</feature>
<accession>A0ABD0NEZ8</accession>
<gene>
    <name evidence="2" type="ORF">M9458_043932</name>
</gene>